<dbReference type="Gramene" id="ERN09883">
    <property type="protein sequence ID" value="ERN09883"/>
    <property type="gene ID" value="AMTR_s00013p00129310"/>
</dbReference>
<evidence type="ECO:0000256" key="3">
    <source>
        <dbReference type="ARBA" id="ARBA00023163"/>
    </source>
</evidence>
<evidence type="ECO:0000313" key="6">
    <source>
        <dbReference type="Proteomes" id="UP000017836"/>
    </source>
</evidence>
<dbReference type="Gene3D" id="1.10.20.10">
    <property type="entry name" value="Histone, subunit A"/>
    <property type="match status" value="1"/>
</dbReference>
<dbReference type="GO" id="GO:0001228">
    <property type="term" value="F:DNA-binding transcription activator activity, RNA polymerase II-specific"/>
    <property type="evidence" value="ECO:0007669"/>
    <property type="project" value="InterPro"/>
</dbReference>
<dbReference type="GO" id="GO:0016602">
    <property type="term" value="C:CCAAT-binding factor complex"/>
    <property type="evidence" value="ECO:0007669"/>
    <property type="project" value="InterPro"/>
</dbReference>
<feature type="domain" description="Transcription factor CBF/NF-Y/archaeal histone" evidence="4">
    <location>
        <begin position="1"/>
        <end position="55"/>
    </location>
</feature>
<dbReference type="Pfam" id="PF00808">
    <property type="entry name" value="CBFD_NFYB_HMF"/>
    <property type="match status" value="1"/>
</dbReference>
<reference evidence="6" key="1">
    <citation type="journal article" date="2013" name="Science">
        <title>The Amborella genome and the evolution of flowering plants.</title>
        <authorList>
            <consortium name="Amborella Genome Project"/>
        </authorList>
    </citation>
    <scope>NUCLEOTIDE SEQUENCE [LARGE SCALE GENOMIC DNA]</scope>
</reference>
<protein>
    <recommendedName>
        <fullName evidence="4">Transcription factor CBF/NF-Y/archaeal histone domain-containing protein</fullName>
    </recommendedName>
</protein>
<dbReference type="InterPro" id="IPR009072">
    <property type="entry name" value="Histone-fold"/>
</dbReference>
<evidence type="ECO:0000313" key="5">
    <source>
        <dbReference type="EMBL" id="ERN09883.1"/>
    </source>
</evidence>
<evidence type="ECO:0000256" key="1">
    <source>
        <dbReference type="ARBA" id="ARBA00009053"/>
    </source>
</evidence>
<dbReference type="STRING" id="13333.W1PP96"/>
<evidence type="ECO:0000256" key="2">
    <source>
        <dbReference type="ARBA" id="ARBA00023015"/>
    </source>
</evidence>
<keyword evidence="2" id="KW-0805">Transcription regulation</keyword>
<dbReference type="eggNOG" id="KOG0869">
    <property type="taxonomic scope" value="Eukaryota"/>
</dbReference>
<dbReference type="CDD" id="cd22907">
    <property type="entry name" value="HFD_NFYB"/>
    <property type="match status" value="1"/>
</dbReference>
<comment type="similarity">
    <text evidence="1">Belongs to the NFYB/HAP3 subunit family.</text>
</comment>
<dbReference type="GO" id="GO:0046982">
    <property type="term" value="F:protein heterodimerization activity"/>
    <property type="evidence" value="ECO:0007669"/>
    <property type="project" value="InterPro"/>
</dbReference>
<dbReference type="AlphaFoldDB" id="W1PP96"/>
<dbReference type="InterPro" id="IPR003958">
    <property type="entry name" value="CBFA_NFYB_domain"/>
</dbReference>
<keyword evidence="3" id="KW-0804">Transcription</keyword>
<name>W1PP96_AMBTC</name>
<keyword evidence="6" id="KW-1185">Reference proteome</keyword>
<dbReference type="PRINTS" id="PR00615">
    <property type="entry name" value="CCAATSUBUNTA"/>
</dbReference>
<sequence length="74" mass="8561">MKKALLANAKISKDAKETVQECISEFISFKTREASDKYQRETRKTINRDDFLWAMTTIGFEEYVRAIEGLPAKV</sequence>
<dbReference type="HOGENOM" id="CLU_066247_12_4_1"/>
<gene>
    <name evidence="5" type="ORF">AMTR_s00013p00129310</name>
</gene>
<dbReference type="InterPro" id="IPR027113">
    <property type="entry name" value="Transc_fact_NFYB/HAP3"/>
</dbReference>
<evidence type="ECO:0000259" key="4">
    <source>
        <dbReference type="Pfam" id="PF00808"/>
    </source>
</evidence>
<dbReference type="PANTHER" id="PTHR11064">
    <property type="entry name" value="CCAAT-BINDING TRANSCRIPTION FACTOR-RELATED"/>
    <property type="match status" value="1"/>
</dbReference>
<dbReference type="OMA" id="VNGDNIC"/>
<dbReference type="PANTHER" id="PTHR11064:SF189">
    <property type="entry name" value="NUCLEAR TRANSCRIPTION FACTOR Y SUBUNIT B-2"/>
    <property type="match status" value="1"/>
</dbReference>
<proteinExistence type="inferred from homology"/>
<accession>W1PP96</accession>
<dbReference type="SUPFAM" id="SSF47113">
    <property type="entry name" value="Histone-fold"/>
    <property type="match status" value="1"/>
</dbReference>
<dbReference type="EMBL" id="KI392979">
    <property type="protein sequence ID" value="ERN09883.1"/>
    <property type="molecule type" value="Genomic_DNA"/>
</dbReference>
<organism evidence="5 6">
    <name type="scientific">Amborella trichopoda</name>
    <dbReference type="NCBI Taxonomy" id="13333"/>
    <lineage>
        <taxon>Eukaryota</taxon>
        <taxon>Viridiplantae</taxon>
        <taxon>Streptophyta</taxon>
        <taxon>Embryophyta</taxon>
        <taxon>Tracheophyta</taxon>
        <taxon>Spermatophyta</taxon>
        <taxon>Magnoliopsida</taxon>
        <taxon>Amborellales</taxon>
        <taxon>Amborellaceae</taxon>
        <taxon>Amborella</taxon>
    </lineage>
</organism>
<dbReference type="Proteomes" id="UP000017836">
    <property type="component" value="Unassembled WGS sequence"/>
</dbReference>